<evidence type="ECO:0000313" key="1">
    <source>
        <dbReference type="EMBL" id="KAJ0173917.1"/>
    </source>
</evidence>
<proteinExistence type="predicted"/>
<accession>A0ACC1CRL6</accession>
<sequence>MKIYLLLTLILLMTCNGQISDVLFPSLTGNTRDVIDSITKLPVVSLSTSIFSDILADKVNFMTQIPNAIARTFGTGYKIPILFENSNVLGIFDNVVSDFEFGLGNEDARLRVDQIITKYNFPVENHEVITEDGYKLTVFRIPRSGPVVFLMHGLLGSADDFVISGVESGLAFLLAEEGYDVWMGNARGNKHSRRHVALTPQSANFWDFSWHEIGVYDLPAMIDYILYVTKQDALKYIGHSQGTTSFFVMASEKPEYNEKISLMIALSPVAFMSKARAPIVRLLAPGTPFFNIIFRGLGLHEFLPDNIIIRILKKLLCGFGPVVEIICSNVIFLMAGFDFGQLNATNLPVIYGHVPSGSSMKQFAHYGQGIVSGDFRMFDYGSYENLERYGQEIPPTYALDRITTPVSLFYSESDWLAHPDDVALLYNKLGNVVDSYRIPYHEFNHMDFVWAKDFKTLIFKRLRRLLRLF</sequence>
<organism evidence="1 2">
    <name type="scientific">Dendrolimus kikuchii</name>
    <dbReference type="NCBI Taxonomy" id="765133"/>
    <lineage>
        <taxon>Eukaryota</taxon>
        <taxon>Metazoa</taxon>
        <taxon>Ecdysozoa</taxon>
        <taxon>Arthropoda</taxon>
        <taxon>Hexapoda</taxon>
        <taxon>Insecta</taxon>
        <taxon>Pterygota</taxon>
        <taxon>Neoptera</taxon>
        <taxon>Endopterygota</taxon>
        <taxon>Lepidoptera</taxon>
        <taxon>Glossata</taxon>
        <taxon>Ditrysia</taxon>
        <taxon>Bombycoidea</taxon>
        <taxon>Lasiocampidae</taxon>
        <taxon>Dendrolimus</taxon>
    </lineage>
</organism>
<comment type="caution">
    <text evidence="1">The sequence shown here is derived from an EMBL/GenBank/DDBJ whole genome shotgun (WGS) entry which is preliminary data.</text>
</comment>
<protein>
    <submittedName>
        <fullName evidence="1">Uncharacterized protein</fullName>
    </submittedName>
</protein>
<dbReference type="EMBL" id="CM034404">
    <property type="protein sequence ID" value="KAJ0173917.1"/>
    <property type="molecule type" value="Genomic_DNA"/>
</dbReference>
<keyword evidence="2" id="KW-1185">Reference proteome</keyword>
<gene>
    <name evidence="1" type="ORF">K1T71_010063</name>
</gene>
<reference evidence="1 2" key="1">
    <citation type="journal article" date="2021" name="Front. Genet.">
        <title>Chromosome-Level Genome Assembly Reveals Significant Gene Expansion in the Toll and IMD Signaling Pathways of Dendrolimus kikuchii.</title>
        <authorList>
            <person name="Zhou J."/>
            <person name="Wu P."/>
            <person name="Xiong Z."/>
            <person name="Liu N."/>
            <person name="Zhao N."/>
            <person name="Ji M."/>
            <person name="Qiu Y."/>
            <person name="Yang B."/>
        </authorList>
    </citation>
    <scope>NUCLEOTIDE SEQUENCE [LARGE SCALE GENOMIC DNA]</scope>
    <source>
        <strain evidence="1">Ann1</strain>
    </source>
</reference>
<name>A0ACC1CRL6_9NEOP</name>
<evidence type="ECO:0000313" key="2">
    <source>
        <dbReference type="Proteomes" id="UP000824533"/>
    </source>
</evidence>
<dbReference type="Proteomes" id="UP000824533">
    <property type="component" value="Linkage Group LG18"/>
</dbReference>